<keyword evidence="1" id="KW-0479">Metal-binding</keyword>
<keyword evidence="3" id="KW-0862">Zinc</keyword>
<protein>
    <submittedName>
        <fullName evidence="7">Multidrug resistance-associated protein 5</fullName>
    </submittedName>
</protein>
<dbReference type="PANTHER" id="PTHR31973:SF187">
    <property type="entry name" value="MUTATOR TRANSPOSASE MUDRA PROTEIN"/>
    <property type="match status" value="1"/>
</dbReference>
<evidence type="ECO:0000256" key="1">
    <source>
        <dbReference type="ARBA" id="ARBA00022723"/>
    </source>
</evidence>
<sequence>VETEGVEARTSTTDDVEARNSTTQGVEARTSTKDKGKEKYESDDNSDYPSDKSIDYLSPGEDELIKLRNRMKANRKAKAKAKDKLDEEINEPNEENSMPADNVRGETFEEHDIYMNKLLKSLKTVGEKYTSFAQFKECLTYYALANGFSLWHERSGEVRVVAKCGQRPPRVSDPKKDEHTCVRNFNFGALVNYKWIAKIFGDKIRSNPDIRLCDIADLVMKKYKCKILWKAILDSNHGSTVKLGVTVNLDGKTYFDRFWHVIHAGGNHYEVRSGSEGFTVDEGKRTCSCRMWQLSGLPCVHAIKVIFLINKVSESYVIAWFETYMYFVAYHNYVKLVPGMNFWPKQSMYSTVLPPKPRKMPGGPRKKRIRAIGEGGSSTRVSKVGSQGIFSNYKKPGHNKSSCKEPVVEQTPKPKGVIGRHRKKEPVDDFEDVDVVQRGPVRDEGASGTKGGAIRSKGRGGRRGVAGSRGGASGSIGRGAGLVGQEVEVLWKPYDHLSLV</sequence>
<dbReference type="InterPro" id="IPR006564">
    <property type="entry name" value="Znf_PMZ"/>
</dbReference>
<reference evidence="7" key="2">
    <citation type="submission" date="2022-01" db="EMBL/GenBank/DDBJ databases">
        <authorList>
            <person name="Yamashiro T."/>
            <person name="Shiraishi A."/>
            <person name="Satake H."/>
            <person name="Nakayama K."/>
        </authorList>
    </citation>
    <scope>NUCLEOTIDE SEQUENCE</scope>
</reference>
<evidence type="ECO:0000256" key="4">
    <source>
        <dbReference type="PROSITE-ProRule" id="PRU00325"/>
    </source>
</evidence>
<feature type="compositionally biased region" description="Basic and acidic residues" evidence="5">
    <location>
        <begin position="30"/>
        <end position="42"/>
    </location>
</feature>
<dbReference type="InterPro" id="IPR007527">
    <property type="entry name" value="Znf_SWIM"/>
</dbReference>
<feature type="region of interest" description="Disordered" evidence="5">
    <location>
        <begin position="75"/>
        <end position="101"/>
    </location>
</feature>
<feature type="region of interest" description="Disordered" evidence="5">
    <location>
        <begin position="389"/>
        <end position="479"/>
    </location>
</feature>
<dbReference type="Proteomes" id="UP001151760">
    <property type="component" value="Unassembled WGS sequence"/>
</dbReference>
<gene>
    <name evidence="7" type="ORF">Tco_1067060</name>
</gene>
<dbReference type="EMBL" id="BQNB010019441">
    <property type="protein sequence ID" value="GJT85343.1"/>
    <property type="molecule type" value="Genomic_DNA"/>
</dbReference>
<evidence type="ECO:0000256" key="3">
    <source>
        <dbReference type="ARBA" id="ARBA00022833"/>
    </source>
</evidence>
<organism evidence="7 8">
    <name type="scientific">Tanacetum coccineum</name>
    <dbReference type="NCBI Taxonomy" id="301880"/>
    <lineage>
        <taxon>Eukaryota</taxon>
        <taxon>Viridiplantae</taxon>
        <taxon>Streptophyta</taxon>
        <taxon>Embryophyta</taxon>
        <taxon>Tracheophyta</taxon>
        <taxon>Spermatophyta</taxon>
        <taxon>Magnoliopsida</taxon>
        <taxon>eudicotyledons</taxon>
        <taxon>Gunneridae</taxon>
        <taxon>Pentapetalae</taxon>
        <taxon>asterids</taxon>
        <taxon>campanulids</taxon>
        <taxon>Asterales</taxon>
        <taxon>Asteraceae</taxon>
        <taxon>Asteroideae</taxon>
        <taxon>Anthemideae</taxon>
        <taxon>Anthemidinae</taxon>
        <taxon>Tanacetum</taxon>
    </lineage>
</organism>
<proteinExistence type="predicted"/>
<feature type="compositionally biased region" description="Gly residues" evidence="5">
    <location>
        <begin position="463"/>
        <end position="479"/>
    </location>
</feature>
<dbReference type="SMART" id="SM00575">
    <property type="entry name" value="ZnF_PMZ"/>
    <property type="match status" value="1"/>
</dbReference>
<feature type="region of interest" description="Disordered" evidence="5">
    <location>
        <begin position="1"/>
        <end position="59"/>
    </location>
</feature>
<keyword evidence="2 4" id="KW-0863">Zinc-finger</keyword>
<evidence type="ECO:0000259" key="6">
    <source>
        <dbReference type="PROSITE" id="PS50966"/>
    </source>
</evidence>
<feature type="non-terminal residue" evidence="7">
    <location>
        <position position="1"/>
    </location>
</feature>
<feature type="compositionally biased region" description="Polar residues" evidence="5">
    <location>
        <begin position="9"/>
        <end position="25"/>
    </location>
</feature>
<dbReference type="Pfam" id="PF04434">
    <property type="entry name" value="SWIM"/>
    <property type="match status" value="1"/>
</dbReference>
<keyword evidence="8" id="KW-1185">Reference proteome</keyword>
<evidence type="ECO:0000256" key="5">
    <source>
        <dbReference type="SAM" id="MobiDB-lite"/>
    </source>
</evidence>
<evidence type="ECO:0000313" key="7">
    <source>
        <dbReference type="EMBL" id="GJT85343.1"/>
    </source>
</evidence>
<accession>A0ABQ5HDY7</accession>
<feature type="domain" description="SWIM-type" evidence="6">
    <location>
        <begin position="269"/>
        <end position="310"/>
    </location>
</feature>
<evidence type="ECO:0000256" key="2">
    <source>
        <dbReference type="ARBA" id="ARBA00022771"/>
    </source>
</evidence>
<dbReference type="PANTHER" id="PTHR31973">
    <property type="entry name" value="POLYPROTEIN, PUTATIVE-RELATED"/>
    <property type="match status" value="1"/>
</dbReference>
<dbReference type="PROSITE" id="PS50966">
    <property type="entry name" value="ZF_SWIM"/>
    <property type="match status" value="1"/>
</dbReference>
<evidence type="ECO:0000313" key="8">
    <source>
        <dbReference type="Proteomes" id="UP001151760"/>
    </source>
</evidence>
<comment type="caution">
    <text evidence="7">The sequence shown here is derived from an EMBL/GenBank/DDBJ whole genome shotgun (WGS) entry which is preliminary data.</text>
</comment>
<reference evidence="7" key="1">
    <citation type="journal article" date="2022" name="Int. J. Mol. Sci.">
        <title>Draft Genome of Tanacetum Coccineum: Genomic Comparison of Closely Related Tanacetum-Family Plants.</title>
        <authorList>
            <person name="Yamashiro T."/>
            <person name="Shiraishi A."/>
            <person name="Nakayama K."/>
            <person name="Satake H."/>
        </authorList>
    </citation>
    <scope>NUCLEOTIDE SEQUENCE</scope>
</reference>
<name>A0ABQ5HDY7_9ASTR</name>